<dbReference type="InterPro" id="IPR008331">
    <property type="entry name" value="Ferritin_DPS_dom"/>
</dbReference>
<gene>
    <name evidence="4" type="primary">dps</name>
    <name evidence="4" type="ORF">TR69_WS6001001167</name>
</gene>
<dbReference type="EC" id="1.16.-.-" evidence="4"/>
<dbReference type="PRINTS" id="PR01346">
    <property type="entry name" value="HELNAPAPROT"/>
</dbReference>
<protein>
    <submittedName>
        <fullName evidence="4">DNA protection during starvation protein</fullName>
        <ecNumber evidence="4">1.16.-.-</ecNumber>
    </submittedName>
</protein>
<evidence type="ECO:0000256" key="1">
    <source>
        <dbReference type="ARBA" id="ARBA00009497"/>
    </source>
</evidence>
<dbReference type="EMBL" id="JYNZ01000004">
    <property type="protein sequence ID" value="KXK26172.1"/>
    <property type="molecule type" value="Genomic_DNA"/>
</dbReference>
<dbReference type="PANTHER" id="PTHR42932:SF1">
    <property type="entry name" value="GENERAL STRESS PROTEIN 20U"/>
    <property type="match status" value="1"/>
</dbReference>
<dbReference type="SUPFAM" id="SSF47240">
    <property type="entry name" value="Ferritin-like"/>
    <property type="match status" value="1"/>
</dbReference>
<dbReference type="InterPro" id="IPR023188">
    <property type="entry name" value="DPS_DNA-bd_CS"/>
</dbReference>
<comment type="similarity">
    <text evidence="1 2">Belongs to the Dps family.</text>
</comment>
<dbReference type="PIRSF" id="PIRSF005900">
    <property type="entry name" value="Dps"/>
    <property type="match status" value="1"/>
</dbReference>
<dbReference type="Proteomes" id="UP000070457">
    <property type="component" value="Unassembled WGS sequence"/>
</dbReference>
<dbReference type="AlphaFoldDB" id="A0A136LWY9"/>
<accession>A0A136LWY9</accession>
<sequence length="143" mass="16319">MVKTHKMLNELLGTLVVFNQGVHNFHWNVRGPKFFVLHEKLDELYKANAEHIDSVAERVRKLGDTPESTLAGYLKISLIHEPPVLRDETEGVDFVVASLHRIAGFLREQIDQKIDPGTENLLTDLLAGTETAHWMWHSLQDLD</sequence>
<feature type="domain" description="Ferritin/DPS" evidence="3">
    <location>
        <begin position="6"/>
        <end position="139"/>
    </location>
</feature>
<comment type="caution">
    <text evidence="4">The sequence shown here is derived from an EMBL/GenBank/DDBJ whole genome shotgun (WGS) entry which is preliminary data.</text>
</comment>
<reference evidence="4 5" key="1">
    <citation type="submission" date="2015-02" db="EMBL/GenBank/DDBJ databases">
        <title>Improved understanding of the partial-nitritation anammox process through 23 genomes representing the majority of the microbial community.</title>
        <authorList>
            <person name="Speth D.R."/>
            <person name="In T Zandt M."/>
            <person name="Guerrero Cruz S."/>
            <person name="Jetten M.S."/>
            <person name="Dutilh B.E."/>
        </authorList>
    </citation>
    <scope>NUCLEOTIDE SEQUENCE [LARGE SCALE GENOMIC DNA]</scope>
    <source>
        <strain evidence="4">OLB20</strain>
    </source>
</reference>
<dbReference type="PANTHER" id="PTHR42932">
    <property type="entry name" value="GENERAL STRESS PROTEIN 20U"/>
    <property type="match status" value="1"/>
</dbReference>
<evidence type="ECO:0000313" key="5">
    <source>
        <dbReference type="Proteomes" id="UP000070457"/>
    </source>
</evidence>
<dbReference type="InterPro" id="IPR012347">
    <property type="entry name" value="Ferritin-like"/>
</dbReference>
<evidence type="ECO:0000313" key="4">
    <source>
        <dbReference type="EMBL" id="KXK26172.1"/>
    </source>
</evidence>
<keyword evidence="4" id="KW-0560">Oxidoreductase</keyword>
<organism evidence="4 5">
    <name type="scientific">candidate division WS6 bacterium OLB20</name>
    <dbReference type="NCBI Taxonomy" id="1617426"/>
    <lineage>
        <taxon>Bacteria</taxon>
        <taxon>Candidatus Dojkabacteria</taxon>
    </lineage>
</organism>
<dbReference type="STRING" id="1617426.TR69_WS6001001167"/>
<proteinExistence type="inferred from homology"/>
<dbReference type="CDD" id="cd01043">
    <property type="entry name" value="DPS"/>
    <property type="match status" value="1"/>
</dbReference>
<evidence type="ECO:0000256" key="2">
    <source>
        <dbReference type="RuleBase" id="RU003875"/>
    </source>
</evidence>
<dbReference type="GO" id="GO:0008199">
    <property type="term" value="F:ferric iron binding"/>
    <property type="evidence" value="ECO:0007669"/>
    <property type="project" value="InterPro"/>
</dbReference>
<dbReference type="InterPro" id="IPR009078">
    <property type="entry name" value="Ferritin-like_SF"/>
</dbReference>
<dbReference type="GO" id="GO:0016722">
    <property type="term" value="F:oxidoreductase activity, acting on metal ions"/>
    <property type="evidence" value="ECO:0007669"/>
    <property type="project" value="InterPro"/>
</dbReference>
<evidence type="ECO:0000259" key="3">
    <source>
        <dbReference type="Pfam" id="PF00210"/>
    </source>
</evidence>
<name>A0A136LWY9_9BACT</name>
<dbReference type="InterPro" id="IPR002177">
    <property type="entry name" value="DPS_DNA-bd"/>
</dbReference>
<dbReference type="Gene3D" id="1.20.1260.10">
    <property type="match status" value="1"/>
</dbReference>
<dbReference type="PROSITE" id="PS00818">
    <property type="entry name" value="DPS_1"/>
    <property type="match status" value="1"/>
</dbReference>
<dbReference type="PROSITE" id="PS00819">
    <property type="entry name" value="DPS_2"/>
    <property type="match status" value="1"/>
</dbReference>
<dbReference type="Pfam" id="PF00210">
    <property type="entry name" value="Ferritin"/>
    <property type="match status" value="1"/>
</dbReference>